<comment type="caution">
    <text evidence="2">The sequence shown here is derived from an EMBL/GenBank/DDBJ whole genome shotgun (WGS) entry which is preliminary data.</text>
</comment>
<feature type="region of interest" description="Disordered" evidence="1">
    <location>
        <begin position="199"/>
        <end position="275"/>
    </location>
</feature>
<dbReference type="Proteomes" id="UP001064489">
    <property type="component" value="Chromosome 7"/>
</dbReference>
<protein>
    <submittedName>
        <fullName evidence="2">Uncharacterized protein</fullName>
    </submittedName>
</protein>
<sequence length="275" mass="30536">MENKSNNMAMKIINHDVYNLDKFDGSNFTCWKDKMHFLLTVLNVMYVLDPKLQPLPEPSDKDTEKIVANRKKHEEDELVCKGHNLGMLIDRLYNLYTHIQSPKEIWEALEHKYTTEKRGARPGSNAFATEKQNLSSKIHPSKEGSYPASFNNSRLGASIDPYQISPQRSRSPARSEEDSVSSLRAELAALEALIAASTPSTSAPPAFQPYVPAAQTTAPPPAQSSPSTSTQFVTKVGKAFHSKSAESGHPNTLNHPSPNQHTHRSKTTDAFHSRS</sequence>
<gene>
    <name evidence="2" type="ORF">LWI28_010134</name>
</gene>
<dbReference type="PANTHER" id="PTHR47592">
    <property type="entry name" value="PBF68 PROTEIN"/>
    <property type="match status" value="1"/>
</dbReference>
<dbReference type="PANTHER" id="PTHR47592:SF31">
    <property type="entry name" value="ZINC FINGER, CCHC-TYPE-RELATED"/>
    <property type="match status" value="1"/>
</dbReference>
<feature type="region of interest" description="Disordered" evidence="1">
    <location>
        <begin position="131"/>
        <end position="180"/>
    </location>
</feature>
<name>A0AAD5ILX0_ACENE</name>
<reference evidence="2" key="1">
    <citation type="journal article" date="2022" name="Plant J.">
        <title>Strategies of tolerance reflected in two North American maple genomes.</title>
        <authorList>
            <person name="McEvoy S.L."/>
            <person name="Sezen U.U."/>
            <person name="Trouern-Trend A."/>
            <person name="McMahon S.M."/>
            <person name="Schaberg P.G."/>
            <person name="Yang J."/>
            <person name="Wegrzyn J.L."/>
            <person name="Swenson N.G."/>
        </authorList>
    </citation>
    <scope>NUCLEOTIDE SEQUENCE</scope>
    <source>
        <strain evidence="2">91603</strain>
    </source>
</reference>
<feature type="compositionally biased region" description="Basic and acidic residues" evidence="1">
    <location>
        <begin position="266"/>
        <end position="275"/>
    </location>
</feature>
<evidence type="ECO:0000256" key="1">
    <source>
        <dbReference type="SAM" id="MobiDB-lite"/>
    </source>
</evidence>
<dbReference type="AlphaFoldDB" id="A0AAD5ILX0"/>
<proteinExistence type="predicted"/>
<reference evidence="2" key="2">
    <citation type="submission" date="2023-02" db="EMBL/GenBank/DDBJ databases">
        <authorList>
            <person name="Swenson N.G."/>
            <person name="Wegrzyn J.L."/>
            <person name="Mcevoy S.L."/>
        </authorList>
    </citation>
    <scope>NUCLEOTIDE SEQUENCE</scope>
    <source>
        <strain evidence="2">91603</strain>
        <tissue evidence="2">Leaf</tissue>
    </source>
</reference>
<evidence type="ECO:0000313" key="3">
    <source>
        <dbReference type="Proteomes" id="UP001064489"/>
    </source>
</evidence>
<organism evidence="2 3">
    <name type="scientific">Acer negundo</name>
    <name type="common">Box elder</name>
    <dbReference type="NCBI Taxonomy" id="4023"/>
    <lineage>
        <taxon>Eukaryota</taxon>
        <taxon>Viridiplantae</taxon>
        <taxon>Streptophyta</taxon>
        <taxon>Embryophyta</taxon>
        <taxon>Tracheophyta</taxon>
        <taxon>Spermatophyta</taxon>
        <taxon>Magnoliopsida</taxon>
        <taxon>eudicotyledons</taxon>
        <taxon>Gunneridae</taxon>
        <taxon>Pentapetalae</taxon>
        <taxon>rosids</taxon>
        <taxon>malvids</taxon>
        <taxon>Sapindales</taxon>
        <taxon>Sapindaceae</taxon>
        <taxon>Hippocastanoideae</taxon>
        <taxon>Acereae</taxon>
        <taxon>Acer</taxon>
    </lineage>
</organism>
<evidence type="ECO:0000313" key="2">
    <source>
        <dbReference type="EMBL" id="KAI9169282.1"/>
    </source>
</evidence>
<keyword evidence="3" id="KW-1185">Reference proteome</keyword>
<dbReference type="EMBL" id="JAJSOW010000104">
    <property type="protein sequence ID" value="KAI9169282.1"/>
    <property type="molecule type" value="Genomic_DNA"/>
</dbReference>
<feature type="compositionally biased region" description="Polar residues" evidence="1">
    <location>
        <begin position="249"/>
        <end position="260"/>
    </location>
</feature>
<accession>A0AAD5ILX0</accession>